<protein>
    <submittedName>
        <fullName evidence="5">Major facilitator superfamily domain-containing protein 12</fullName>
    </submittedName>
</protein>
<accession>A0A0N5DBH9</accession>
<dbReference type="STRING" id="103827.A0A0N5DBH9"/>
<dbReference type="EMBL" id="UYYF01005159">
    <property type="protein sequence ID" value="VDN08229.1"/>
    <property type="molecule type" value="Genomic_DNA"/>
</dbReference>
<dbReference type="InterPro" id="IPR036259">
    <property type="entry name" value="MFS_trans_sf"/>
</dbReference>
<dbReference type="GO" id="GO:0005886">
    <property type="term" value="C:plasma membrane"/>
    <property type="evidence" value="ECO:0007669"/>
    <property type="project" value="TreeGrafter"/>
</dbReference>
<keyword evidence="2" id="KW-0812">Transmembrane</keyword>
<feature type="transmembrane region" description="Helical" evidence="2">
    <location>
        <begin position="232"/>
        <end position="250"/>
    </location>
</feature>
<dbReference type="OrthoDB" id="1730117at2759"/>
<feature type="transmembrane region" description="Helical" evidence="2">
    <location>
        <begin position="151"/>
        <end position="171"/>
    </location>
</feature>
<dbReference type="GO" id="GO:0015293">
    <property type="term" value="F:symporter activity"/>
    <property type="evidence" value="ECO:0007669"/>
    <property type="project" value="InterPro"/>
</dbReference>
<comment type="similarity">
    <text evidence="1">Belongs to the major facilitator superfamily.</text>
</comment>
<feature type="transmembrane region" description="Helical" evidence="2">
    <location>
        <begin position="355"/>
        <end position="374"/>
    </location>
</feature>
<feature type="transmembrane region" description="Helical" evidence="2">
    <location>
        <begin position="119"/>
        <end position="136"/>
    </location>
</feature>
<keyword evidence="4" id="KW-1185">Reference proteome</keyword>
<dbReference type="InterPro" id="IPR039672">
    <property type="entry name" value="MFS_2"/>
</dbReference>
<dbReference type="WBParaSite" id="TCLT_0001054101-mRNA-1">
    <property type="protein sequence ID" value="TCLT_0001054101-mRNA-1"/>
    <property type="gene ID" value="TCLT_0001054101"/>
</dbReference>
<name>A0A0N5DBH9_THECL</name>
<dbReference type="GO" id="GO:0008643">
    <property type="term" value="P:carbohydrate transport"/>
    <property type="evidence" value="ECO:0007669"/>
    <property type="project" value="InterPro"/>
</dbReference>
<evidence type="ECO:0000313" key="4">
    <source>
        <dbReference type="Proteomes" id="UP000276776"/>
    </source>
</evidence>
<feature type="transmembrane region" description="Helical" evidence="2">
    <location>
        <begin position="288"/>
        <end position="311"/>
    </location>
</feature>
<dbReference type="OMA" id="GLYTAWM"/>
<dbReference type="Proteomes" id="UP000276776">
    <property type="component" value="Unassembled WGS sequence"/>
</dbReference>
<dbReference type="Pfam" id="PF13347">
    <property type="entry name" value="MFS_2"/>
    <property type="match status" value="1"/>
</dbReference>
<organism evidence="5">
    <name type="scientific">Thelazia callipaeda</name>
    <name type="common">Oriental eyeworm</name>
    <name type="synonym">Parasitic nematode</name>
    <dbReference type="NCBI Taxonomy" id="103827"/>
    <lineage>
        <taxon>Eukaryota</taxon>
        <taxon>Metazoa</taxon>
        <taxon>Ecdysozoa</taxon>
        <taxon>Nematoda</taxon>
        <taxon>Chromadorea</taxon>
        <taxon>Rhabditida</taxon>
        <taxon>Spirurina</taxon>
        <taxon>Spiruromorpha</taxon>
        <taxon>Thelazioidea</taxon>
        <taxon>Thelaziidae</taxon>
        <taxon>Thelazia</taxon>
    </lineage>
</organism>
<dbReference type="SUPFAM" id="SSF103473">
    <property type="entry name" value="MFS general substrate transporter"/>
    <property type="match status" value="1"/>
</dbReference>
<feature type="transmembrane region" description="Helical" evidence="2">
    <location>
        <begin position="192"/>
        <end position="212"/>
    </location>
</feature>
<proteinExistence type="inferred from homology"/>
<dbReference type="PANTHER" id="PTHR11328">
    <property type="entry name" value="MAJOR FACILITATOR SUPERFAMILY DOMAIN-CONTAINING PROTEIN"/>
    <property type="match status" value="1"/>
</dbReference>
<evidence type="ECO:0000256" key="1">
    <source>
        <dbReference type="ARBA" id="ARBA00008335"/>
    </source>
</evidence>
<dbReference type="AlphaFoldDB" id="A0A0N5DBH9"/>
<evidence type="ECO:0000313" key="3">
    <source>
        <dbReference type="EMBL" id="VDN08229.1"/>
    </source>
</evidence>
<dbReference type="PANTHER" id="PTHR11328:SF28">
    <property type="entry name" value="MAJOR FACILITATOR SUPERFAMILY DOMAIN-CONTAINING PROTEIN 12"/>
    <property type="match status" value="1"/>
</dbReference>
<sequence length="435" mass="48256">MSADEENAEDIGCICSDCGSVQIPNGSGSDCQEISSEISGYQVFGYGIGHFYNDLCASMWFTYFLLFLEKVIGIRSPVAGFIMLIGQATDAVSTALIGVLSDTVSAPLCFRHSGRRKSWHVFGTVLVTFSFTFIYNKCFVCLKSKTDWDLFAWYAPFVIVFQIGWAAVQISHLSLLPELTSNESRRTTMNSVRYGGAVVANLYIFGILFILLHFDDSGSNIGPSDLNHFSTVAYTVIVLGLFTGIIFYITTDEPSRIDRAGEIAQQHQYRISVSLKSSILRWMCRFQFYQVGMLYMLCRLYINLSQIYFPFYIANLPNLSKKYVAVLPMVSFCSSLLVSSLIGIPSVNRRLSLEILALLGCSIGIINCVAMKLITNFPVYITAVLLGAAQATLLITSLSVVAKLISHETVSDQVIIFSTSQLSLFVLIYLFIAFL</sequence>
<evidence type="ECO:0000256" key="2">
    <source>
        <dbReference type="SAM" id="Phobius"/>
    </source>
</evidence>
<feature type="transmembrane region" description="Helical" evidence="2">
    <location>
        <begin position="323"/>
        <end position="343"/>
    </location>
</feature>
<keyword evidence="2" id="KW-0472">Membrane</keyword>
<reference evidence="3 4" key="2">
    <citation type="submission" date="2018-11" db="EMBL/GenBank/DDBJ databases">
        <authorList>
            <consortium name="Pathogen Informatics"/>
        </authorList>
    </citation>
    <scope>NUCLEOTIDE SEQUENCE [LARGE SCALE GENOMIC DNA]</scope>
</reference>
<evidence type="ECO:0000313" key="5">
    <source>
        <dbReference type="WBParaSite" id="TCLT_0001054101-mRNA-1"/>
    </source>
</evidence>
<gene>
    <name evidence="3" type="ORF">TCLT_LOCUS10530</name>
</gene>
<feature type="transmembrane region" description="Helical" evidence="2">
    <location>
        <begin position="380"/>
        <end position="402"/>
    </location>
</feature>
<feature type="transmembrane region" description="Helical" evidence="2">
    <location>
        <begin position="414"/>
        <end position="434"/>
    </location>
</feature>
<keyword evidence="2" id="KW-1133">Transmembrane helix</keyword>
<dbReference type="FunFam" id="1.20.1250.20:FF:000431">
    <property type="entry name" value="Predicted protein"/>
    <property type="match status" value="1"/>
</dbReference>
<dbReference type="Gene3D" id="1.20.1250.20">
    <property type="entry name" value="MFS general substrate transporter like domains"/>
    <property type="match status" value="1"/>
</dbReference>
<reference evidence="5" key="1">
    <citation type="submission" date="2017-02" db="UniProtKB">
        <authorList>
            <consortium name="WormBaseParasite"/>
        </authorList>
    </citation>
    <scope>IDENTIFICATION</scope>
</reference>